<evidence type="ECO:0000259" key="11">
    <source>
        <dbReference type="Pfam" id="PF00749"/>
    </source>
</evidence>
<dbReference type="FunFam" id="1.10.1160.10:FF:000001">
    <property type="entry name" value="Glutamine--tRNA ligase"/>
    <property type="match status" value="1"/>
</dbReference>
<dbReference type="AlphaFoldDB" id="A0A0N1JTI3"/>
<accession>A0A0N1JTI3</accession>
<evidence type="ECO:0000256" key="5">
    <source>
        <dbReference type="ARBA" id="ARBA00022840"/>
    </source>
</evidence>
<dbReference type="EMBL" id="LAQT01000004">
    <property type="protein sequence ID" value="KPC53860.1"/>
    <property type="molecule type" value="Genomic_DNA"/>
</dbReference>
<dbReference type="Gene3D" id="1.10.1160.10">
    <property type="entry name" value="Glutamyl-trna Synthetase, Domain 2"/>
    <property type="match status" value="1"/>
</dbReference>
<dbReference type="PATRIC" id="fig|857265.3.peg.1449"/>
<keyword evidence="6 9" id="KW-0648">Protein biosynthesis</keyword>
<evidence type="ECO:0000259" key="13">
    <source>
        <dbReference type="Pfam" id="PF20974"/>
    </source>
</evidence>
<comment type="caution">
    <text evidence="9">Lacks conserved residue(s) required for the propagation of feature annotation.</text>
</comment>
<dbReference type="InterPro" id="IPR050132">
    <property type="entry name" value="Gln/Glu-tRNA_Ligase"/>
</dbReference>
<evidence type="ECO:0000313" key="15">
    <source>
        <dbReference type="Proteomes" id="UP000037939"/>
    </source>
</evidence>
<dbReference type="Gene3D" id="2.40.240.10">
    <property type="entry name" value="Ribosomal Protein L25, Chain P"/>
    <property type="match status" value="2"/>
</dbReference>
<feature type="binding site" evidence="9">
    <location>
        <position position="289"/>
    </location>
    <ligand>
        <name>ATP</name>
        <dbReference type="ChEBI" id="CHEBI:30616"/>
    </ligand>
</feature>
<dbReference type="FunFam" id="3.90.800.10:FF:000001">
    <property type="entry name" value="Glutamine--tRNA ligase"/>
    <property type="match status" value="1"/>
</dbReference>
<keyword evidence="7 9" id="KW-0030">Aminoacyl-tRNA synthetase</keyword>
<dbReference type="GO" id="GO:0006424">
    <property type="term" value="P:glutamyl-tRNA aminoacylation"/>
    <property type="evidence" value="ECO:0007669"/>
    <property type="project" value="UniProtKB-UniRule"/>
</dbReference>
<proteinExistence type="inferred from homology"/>
<feature type="binding site" evidence="9">
    <location>
        <position position="125"/>
    </location>
    <ligand>
        <name>L-glutamine</name>
        <dbReference type="ChEBI" id="CHEBI:58359"/>
    </ligand>
</feature>
<comment type="similarity">
    <text evidence="1 9 10">Belongs to the class-I aminoacyl-tRNA synthetase family.</text>
</comment>
<dbReference type="FunFam" id="3.40.50.620:FF:000037">
    <property type="entry name" value="Glutamine--tRNA ligase cytoplasmic"/>
    <property type="match status" value="1"/>
</dbReference>
<comment type="subcellular location">
    <subcellularLocation>
        <location evidence="9">Cytoplasm</location>
    </subcellularLocation>
</comment>
<dbReference type="SUPFAM" id="SSF50715">
    <property type="entry name" value="Ribosomal protein L25-like"/>
    <property type="match status" value="1"/>
</dbReference>
<evidence type="ECO:0000256" key="9">
    <source>
        <dbReference type="HAMAP-Rule" id="MF_00126"/>
    </source>
</evidence>
<dbReference type="STRING" id="857265.WG78_07050"/>
<comment type="subunit">
    <text evidence="9">Monomer.</text>
</comment>
<evidence type="ECO:0000256" key="3">
    <source>
        <dbReference type="ARBA" id="ARBA00022598"/>
    </source>
</evidence>
<dbReference type="InterPro" id="IPR000924">
    <property type="entry name" value="Glu/Gln-tRNA-synth"/>
</dbReference>
<dbReference type="InterPro" id="IPR020058">
    <property type="entry name" value="Glu/Gln-tRNA-synth_Ib_cat-dom"/>
</dbReference>
<evidence type="ECO:0000256" key="10">
    <source>
        <dbReference type="RuleBase" id="RU363037"/>
    </source>
</evidence>
<dbReference type="EC" id="6.1.1.18" evidence="9"/>
<keyword evidence="5 9" id="KW-0067">ATP-binding</keyword>
<dbReference type="NCBIfam" id="TIGR00440">
    <property type="entry name" value="glnS"/>
    <property type="match status" value="1"/>
</dbReference>
<dbReference type="Pfam" id="PF00749">
    <property type="entry name" value="tRNA-synt_1c"/>
    <property type="match status" value="1"/>
</dbReference>
<dbReference type="InterPro" id="IPR022861">
    <property type="entry name" value="Gln_tRNA_ligase_bac"/>
</dbReference>
<sequence>MPPGLAMGTCSKAGLRLLRSGAPGGPRHTRPQTGLPVALAATKFRYNRSFASYCKPAMSHEAPAPISNFIRQVIDADLASGKHASIVTRFPPEPNGYLHVGHAKSICLNFGLAEDYTGLCNLRMDDTNPEKEEDEYIAAIQEDVQWLGYQWQGEVRYASNYFDQLYAYAEELIVAGKAYVDDLTPEEMRQYRGNLNEPGKESPYRSRTPDENLTLFRQMRDGAFADGSKTLRVKIDMASGNINLRDPVIYRIRRATHHQTGDKWCIYPMYDYTHCISDALEGITHSLCTLEFEDHRPLYDWVLNNITIPAHPQQIEFSRLELLSVVTSKRKLRQLVEEHLVTGWDDPRMPTISGMRRRGYSPEGIRLFAQRAGVSKTPNVVDFASLEGAVRETLEEASPRVIAVLDPIKVTLTNFEPGVTGSRSAPFHPHHEEWGEREIPLAREIYIEREDFAEVPPPKWQRLTPGGEVRLRYSYVIKCDEVIKDSAGMVVELKCSLDKDTLGQNPVGRKVKGVIHWISAEHAIEAEVRMYDRLFTVARPDAVRGDDGEYVDFKQFMNPASLTVITGYVEPVVRDAAPETRYQFERLGYFVTDRKDHVAGGKPVFNRTVTLKDTWATQGQA</sequence>
<dbReference type="InterPro" id="IPR020061">
    <property type="entry name" value="Glu_tRNA_lig_a-bdl"/>
</dbReference>
<dbReference type="GO" id="GO:0005829">
    <property type="term" value="C:cytosol"/>
    <property type="evidence" value="ECO:0007669"/>
    <property type="project" value="TreeGrafter"/>
</dbReference>
<dbReference type="InterPro" id="IPR011035">
    <property type="entry name" value="Ribosomal_bL25/Gln-tRNA_synth"/>
</dbReference>
<dbReference type="InterPro" id="IPR049437">
    <property type="entry name" value="tRNA-synt_1c_C2"/>
</dbReference>
<evidence type="ECO:0000256" key="6">
    <source>
        <dbReference type="ARBA" id="ARBA00022917"/>
    </source>
</evidence>
<dbReference type="GO" id="GO:0005524">
    <property type="term" value="F:ATP binding"/>
    <property type="evidence" value="ECO:0007669"/>
    <property type="project" value="UniProtKB-UniRule"/>
</dbReference>
<dbReference type="InterPro" id="IPR001412">
    <property type="entry name" value="aa-tRNA-synth_I_CS"/>
</dbReference>
<dbReference type="Gene3D" id="3.40.50.620">
    <property type="entry name" value="HUPs"/>
    <property type="match status" value="1"/>
</dbReference>
<evidence type="ECO:0000256" key="4">
    <source>
        <dbReference type="ARBA" id="ARBA00022741"/>
    </source>
</evidence>
<evidence type="ECO:0000256" key="2">
    <source>
        <dbReference type="ARBA" id="ARBA00022490"/>
    </source>
</evidence>
<feature type="domain" description="Glutamyl/glutaminyl-tRNA synthetase class Ib anti-codon binding" evidence="12">
    <location>
        <begin position="398"/>
        <end position="498"/>
    </location>
</feature>
<dbReference type="FunFam" id="2.40.240.10:FF:000020">
    <property type="entry name" value="Glutamine--tRNA ligase"/>
    <property type="match status" value="1"/>
</dbReference>
<evidence type="ECO:0000256" key="8">
    <source>
        <dbReference type="ARBA" id="ARBA00048270"/>
    </source>
</evidence>
<feature type="short sequence motif" description="'KMSKS' region" evidence="9">
    <location>
        <begin position="326"/>
        <end position="330"/>
    </location>
</feature>
<evidence type="ECO:0000313" key="14">
    <source>
        <dbReference type="EMBL" id="KPC53860.1"/>
    </source>
</evidence>
<dbReference type="GO" id="GO:0004819">
    <property type="term" value="F:glutamine-tRNA ligase activity"/>
    <property type="evidence" value="ECO:0007669"/>
    <property type="project" value="UniProtKB-UniRule"/>
</dbReference>
<dbReference type="SUPFAM" id="SSF52374">
    <property type="entry name" value="Nucleotidylyl transferase"/>
    <property type="match status" value="1"/>
</dbReference>
<dbReference type="GO" id="GO:0006425">
    <property type="term" value="P:glutaminyl-tRNA aminoacylation"/>
    <property type="evidence" value="ECO:0007669"/>
    <property type="project" value="UniProtKB-UniRule"/>
</dbReference>
<keyword evidence="3 9" id="KW-0436">Ligase</keyword>
<evidence type="ECO:0000256" key="1">
    <source>
        <dbReference type="ARBA" id="ARBA00005594"/>
    </source>
</evidence>
<feature type="domain" description="Glutamyl/glutaminyl-tRNA synthetase class Ib catalytic" evidence="11">
    <location>
        <begin position="86"/>
        <end position="394"/>
    </location>
</feature>
<dbReference type="PRINTS" id="PR00987">
    <property type="entry name" value="TRNASYNTHGLU"/>
</dbReference>
<evidence type="ECO:0000259" key="12">
    <source>
        <dbReference type="Pfam" id="PF03950"/>
    </source>
</evidence>
<reference evidence="14 15" key="1">
    <citation type="submission" date="2015-07" db="EMBL/GenBank/DDBJ databases">
        <title>Draft genome sequence of the Amantichitinum ursilacus IGB-41, a new chitin-degrading bacterium.</title>
        <authorList>
            <person name="Kirstahler P."/>
            <person name="Guenther M."/>
            <person name="Grumaz C."/>
            <person name="Rupp S."/>
            <person name="Zibek S."/>
            <person name="Sohn K."/>
        </authorList>
    </citation>
    <scope>NUCLEOTIDE SEQUENCE [LARGE SCALE GENOMIC DNA]</scope>
    <source>
        <strain evidence="14 15">IGB-41</strain>
    </source>
</reference>
<dbReference type="PANTHER" id="PTHR43097:SF5">
    <property type="entry name" value="GLUTAMATE--TRNA LIGASE"/>
    <property type="match status" value="1"/>
</dbReference>
<dbReference type="Pfam" id="PF20974">
    <property type="entry name" value="tRNA-synt_1c_C2"/>
    <property type="match status" value="1"/>
</dbReference>
<dbReference type="Proteomes" id="UP000037939">
    <property type="component" value="Unassembled WGS sequence"/>
</dbReference>
<protein>
    <recommendedName>
        <fullName evidence="9">Glutamine--tRNA ligase</fullName>
        <ecNumber evidence="9">6.1.1.18</ecNumber>
    </recommendedName>
    <alternativeName>
        <fullName evidence="9">Glutaminyl-tRNA synthetase</fullName>
        <shortName evidence="9">GlnRS</shortName>
    </alternativeName>
</protein>
<comment type="caution">
    <text evidence="14">The sequence shown here is derived from an EMBL/GenBank/DDBJ whole genome shotgun (WGS) entry which is preliminary data.</text>
</comment>
<name>A0A0N1JTI3_9NEIS</name>
<gene>
    <name evidence="9 14" type="primary">glnS</name>
    <name evidence="14" type="ORF">WG78_07050</name>
</gene>
<comment type="catalytic activity">
    <reaction evidence="8 9">
        <text>tRNA(Gln) + L-glutamine + ATP = L-glutaminyl-tRNA(Gln) + AMP + diphosphate</text>
        <dbReference type="Rhea" id="RHEA:20121"/>
        <dbReference type="Rhea" id="RHEA-COMP:9662"/>
        <dbReference type="Rhea" id="RHEA-COMP:9681"/>
        <dbReference type="ChEBI" id="CHEBI:30616"/>
        <dbReference type="ChEBI" id="CHEBI:33019"/>
        <dbReference type="ChEBI" id="CHEBI:58359"/>
        <dbReference type="ChEBI" id="CHEBI:78442"/>
        <dbReference type="ChEBI" id="CHEBI:78521"/>
        <dbReference type="ChEBI" id="CHEBI:456215"/>
        <dbReference type="EC" id="6.1.1.18"/>
    </reaction>
</comment>
<keyword evidence="2 9" id="KW-0963">Cytoplasm</keyword>
<keyword evidence="15" id="KW-1185">Reference proteome</keyword>
<dbReference type="InterPro" id="IPR014729">
    <property type="entry name" value="Rossmann-like_a/b/a_fold"/>
</dbReference>
<dbReference type="InterPro" id="IPR004514">
    <property type="entry name" value="Gln-tRNA-synth"/>
</dbReference>
<evidence type="ECO:0000256" key="7">
    <source>
        <dbReference type="ARBA" id="ARBA00023146"/>
    </source>
</evidence>
<dbReference type="NCBIfam" id="NF011291">
    <property type="entry name" value="PRK14703.1"/>
    <property type="match status" value="1"/>
</dbReference>
<feature type="binding site" evidence="9">
    <location>
        <begin position="319"/>
        <end position="320"/>
    </location>
    <ligand>
        <name>ATP</name>
        <dbReference type="ChEBI" id="CHEBI:30616"/>
    </ligand>
</feature>
<dbReference type="InterPro" id="IPR020056">
    <property type="entry name" value="Rbsml_bL25/Gln-tRNA_synth_N"/>
</dbReference>
<dbReference type="Pfam" id="PF03950">
    <property type="entry name" value="tRNA-synt_1c_C"/>
    <property type="match status" value="1"/>
</dbReference>
<dbReference type="HAMAP" id="MF_00126">
    <property type="entry name" value="Gln_tRNA_synth"/>
    <property type="match status" value="1"/>
</dbReference>
<organism evidence="14 15">
    <name type="scientific">Amantichitinum ursilacus</name>
    <dbReference type="NCBI Taxonomy" id="857265"/>
    <lineage>
        <taxon>Bacteria</taxon>
        <taxon>Pseudomonadati</taxon>
        <taxon>Pseudomonadota</taxon>
        <taxon>Betaproteobacteria</taxon>
        <taxon>Neisseriales</taxon>
        <taxon>Chitinibacteraceae</taxon>
        <taxon>Amantichitinum</taxon>
    </lineage>
</organism>
<feature type="binding site" evidence="9">
    <location>
        <position position="270"/>
    </location>
    <ligand>
        <name>L-glutamine</name>
        <dbReference type="ChEBI" id="CHEBI:58359"/>
    </ligand>
</feature>
<dbReference type="InterPro" id="IPR020059">
    <property type="entry name" value="Glu/Gln-tRNA-synth_Ib_codon-bd"/>
</dbReference>
<dbReference type="PANTHER" id="PTHR43097">
    <property type="entry name" value="GLUTAMINE-TRNA LIGASE"/>
    <property type="match status" value="1"/>
</dbReference>
<keyword evidence="4 9" id="KW-0547">Nucleotide-binding</keyword>
<dbReference type="Gene3D" id="3.90.800.10">
    <property type="entry name" value="Glutamyl-tRNA Synthetase, Domain 3"/>
    <property type="match status" value="1"/>
</dbReference>
<feature type="domain" description="tRNA synthetases class I (E and Q) anti-codon binding" evidence="13">
    <location>
        <begin position="514"/>
        <end position="593"/>
    </location>
</feature>
<dbReference type="PROSITE" id="PS00178">
    <property type="entry name" value="AA_TRNA_LIGASE_I"/>
    <property type="match status" value="1"/>
</dbReference>
<feature type="binding site" evidence="9">
    <location>
        <begin position="93"/>
        <end position="95"/>
    </location>
    <ligand>
        <name>ATP</name>
        <dbReference type="ChEBI" id="CHEBI:30616"/>
    </ligand>
</feature>